<organism evidence="1 2">
    <name type="scientific">Propioniciclava sinopodophylli</name>
    <dbReference type="NCBI Taxonomy" id="1837344"/>
    <lineage>
        <taxon>Bacteria</taxon>
        <taxon>Bacillati</taxon>
        <taxon>Actinomycetota</taxon>
        <taxon>Actinomycetes</taxon>
        <taxon>Propionibacteriales</taxon>
        <taxon>Propionibacteriaceae</taxon>
        <taxon>Propioniciclava</taxon>
    </lineage>
</organism>
<dbReference type="Proteomes" id="UP000292373">
    <property type="component" value="Unassembled WGS sequence"/>
</dbReference>
<protein>
    <submittedName>
        <fullName evidence="1">Uncharacterized protein</fullName>
    </submittedName>
</protein>
<evidence type="ECO:0000313" key="2">
    <source>
        <dbReference type="Proteomes" id="UP000292373"/>
    </source>
</evidence>
<dbReference type="AlphaFoldDB" id="A0A4Q9KAK3"/>
<dbReference type="EMBL" id="SDMQ01000025">
    <property type="protein sequence ID" value="TBT82474.1"/>
    <property type="molecule type" value="Genomic_DNA"/>
</dbReference>
<proteinExistence type="predicted"/>
<name>A0A4Q9KAK3_9ACTN</name>
<sequence>MAPTVTRHALVQSGIALENLGYQIVVQKKGGTGLNTRRQLTYRDALEKILDDMTVKPFEDTDEWIQDSIDCYMGAKHADRATPDTLTQVDTLRRNLLVLRFWIGLEIGVKPESLTATLGRDPLLRSSAWRIERSPESSWLATTPFLPCGDVHGAPRGYGATRPPLEP</sequence>
<keyword evidence="2" id="KW-1185">Reference proteome</keyword>
<dbReference type="RefSeq" id="WP_131170240.1">
    <property type="nucleotide sequence ID" value="NZ_SDMQ01000025.1"/>
</dbReference>
<gene>
    <name evidence="1" type="ORF">ET989_14505</name>
</gene>
<comment type="caution">
    <text evidence="1">The sequence shown here is derived from an EMBL/GenBank/DDBJ whole genome shotgun (WGS) entry which is preliminary data.</text>
</comment>
<reference evidence="1 2" key="1">
    <citation type="submission" date="2019-01" db="EMBL/GenBank/DDBJ databases">
        <title>Lactibacter flavus gen. nov., sp. nov., a novel bacterium of the family Propionibacteriaceae isolated from raw milk and dairy products.</title>
        <authorList>
            <person name="Huptas C."/>
            <person name="Wenning M."/>
            <person name="Breitenwieser F."/>
            <person name="Doll E."/>
            <person name="Von Neubeck M."/>
            <person name="Busse H.-J."/>
            <person name="Scherer S."/>
        </authorList>
    </citation>
    <scope>NUCLEOTIDE SEQUENCE [LARGE SCALE GENOMIC DNA]</scope>
    <source>
        <strain evidence="1 2">KCTC 33808</strain>
    </source>
</reference>
<accession>A0A4Q9KAK3</accession>
<evidence type="ECO:0000313" key="1">
    <source>
        <dbReference type="EMBL" id="TBT82474.1"/>
    </source>
</evidence>
<dbReference type="OrthoDB" id="5087769at2"/>